<protein>
    <submittedName>
        <fullName evidence="2">Uncharacterized protein</fullName>
    </submittedName>
</protein>
<accession>A0A061R682</accession>
<evidence type="ECO:0000256" key="1">
    <source>
        <dbReference type="SAM" id="MobiDB-lite"/>
    </source>
</evidence>
<organism evidence="2">
    <name type="scientific">Tetraselmis sp. GSL018</name>
    <dbReference type="NCBI Taxonomy" id="582737"/>
    <lineage>
        <taxon>Eukaryota</taxon>
        <taxon>Viridiplantae</taxon>
        <taxon>Chlorophyta</taxon>
        <taxon>core chlorophytes</taxon>
        <taxon>Chlorodendrophyceae</taxon>
        <taxon>Chlorodendrales</taxon>
        <taxon>Chlorodendraceae</taxon>
        <taxon>Tetraselmis</taxon>
    </lineage>
</organism>
<gene>
    <name evidence="2" type="ORF">TSPGSL018_14379</name>
</gene>
<feature type="region of interest" description="Disordered" evidence="1">
    <location>
        <begin position="184"/>
        <end position="221"/>
    </location>
</feature>
<feature type="compositionally biased region" description="Polar residues" evidence="1">
    <location>
        <begin position="191"/>
        <end position="206"/>
    </location>
</feature>
<feature type="non-terminal residue" evidence="2">
    <location>
        <position position="1"/>
    </location>
</feature>
<reference evidence="2" key="1">
    <citation type="submission" date="2014-05" db="EMBL/GenBank/DDBJ databases">
        <title>The transcriptome of the halophilic microalga Tetraselmis sp. GSL018 isolated from the Great Salt Lake, Utah.</title>
        <authorList>
            <person name="Jinkerson R.E."/>
            <person name="D'Adamo S."/>
            <person name="Posewitz M.C."/>
        </authorList>
    </citation>
    <scope>NUCLEOTIDE SEQUENCE</scope>
    <source>
        <strain evidence="2">GSL018</strain>
    </source>
</reference>
<proteinExistence type="predicted"/>
<dbReference type="EMBL" id="GBEZ01020531">
    <property type="protein sequence ID" value="JAC66150.1"/>
    <property type="molecule type" value="Transcribed_RNA"/>
</dbReference>
<feature type="unsure residue" description="D or N" evidence="2">
    <location>
        <position position="82"/>
    </location>
</feature>
<name>A0A061R682_9CHLO</name>
<evidence type="ECO:0000313" key="2">
    <source>
        <dbReference type="EMBL" id="JAC66150.1"/>
    </source>
</evidence>
<feature type="non-terminal residue" evidence="2">
    <location>
        <position position="221"/>
    </location>
</feature>
<sequence>VTVALDLSRDCQQKQLVIPRKRMRIVLPAGKRVRVEGAGVEAVNGIYEAVGFHDGVPMFVYRGVALLRCALPSGSRFWYLCDKNQINVDDGDYYRICESLAYAAMPGAASETHHWGTLSWIGHPLSISIGALRRPLGGLTQRFASLLTLSLDSGIILPHRSAPPTPLKEDQAMLVNGQADVWSRRQGWTPRPSQQHAQGARLNQASPAHKPDRFLESQLDP</sequence>
<dbReference type="AlphaFoldDB" id="A0A061R682"/>